<evidence type="ECO:0000313" key="3">
    <source>
        <dbReference type="Proteomes" id="UP001178461"/>
    </source>
</evidence>
<feature type="region of interest" description="Disordered" evidence="1">
    <location>
        <begin position="98"/>
        <end position="127"/>
    </location>
</feature>
<protein>
    <submittedName>
        <fullName evidence="2">Uncharacterized protein</fullName>
    </submittedName>
</protein>
<name>A0AA35JT35_9SAUR</name>
<sequence length="127" mass="14288">MILVTWFMPNEPISKPFVAHTGHFTFKRTSVQFVLVASRLSFCSQKKQRLSRGSCWAEGPAIGQAEAESQCCPVQSEQNFSICYLLVEKKKIPQHCQYSPADTRRTRNQLKSAVPGAKASKLENNNI</sequence>
<dbReference type="EMBL" id="OX395127">
    <property type="protein sequence ID" value="CAI5765575.1"/>
    <property type="molecule type" value="Genomic_DNA"/>
</dbReference>
<keyword evidence="3" id="KW-1185">Reference proteome</keyword>
<accession>A0AA35JT35</accession>
<organism evidence="2 3">
    <name type="scientific">Podarcis lilfordi</name>
    <name type="common">Lilford's wall lizard</name>
    <dbReference type="NCBI Taxonomy" id="74358"/>
    <lineage>
        <taxon>Eukaryota</taxon>
        <taxon>Metazoa</taxon>
        <taxon>Chordata</taxon>
        <taxon>Craniata</taxon>
        <taxon>Vertebrata</taxon>
        <taxon>Euteleostomi</taxon>
        <taxon>Lepidosauria</taxon>
        <taxon>Squamata</taxon>
        <taxon>Bifurcata</taxon>
        <taxon>Unidentata</taxon>
        <taxon>Episquamata</taxon>
        <taxon>Laterata</taxon>
        <taxon>Lacertibaenia</taxon>
        <taxon>Lacertidae</taxon>
        <taxon>Podarcis</taxon>
    </lineage>
</organism>
<reference evidence="2" key="1">
    <citation type="submission" date="2022-12" db="EMBL/GenBank/DDBJ databases">
        <authorList>
            <person name="Alioto T."/>
            <person name="Alioto T."/>
            <person name="Gomez Garrido J."/>
        </authorList>
    </citation>
    <scope>NUCLEOTIDE SEQUENCE</scope>
</reference>
<dbReference type="Proteomes" id="UP001178461">
    <property type="component" value="Chromosome 2"/>
</dbReference>
<gene>
    <name evidence="2" type="ORF">PODLI_1B028067</name>
</gene>
<evidence type="ECO:0000256" key="1">
    <source>
        <dbReference type="SAM" id="MobiDB-lite"/>
    </source>
</evidence>
<evidence type="ECO:0000313" key="2">
    <source>
        <dbReference type="EMBL" id="CAI5765575.1"/>
    </source>
</evidence>
<proteinExistence type="predicted"/>
<dbReference type="AlphaFoldDB" id="A0AA35JT35"/>